<accession>A0AAV1E4I1</accession>
<protein>
    <submittedName>
        <fullName evidence="2">OLC1v1014523C1</fullName>
    </submittedName>
</protein>
<dbReference type="AlphaFoldDB" id="A0AAV1E4I1"/>
<reference evidence="2" key="1">
    <citation type="submission" date="2023-03" db="EMBL/GenBank/DDBJ databases">
        <authorList>
            <person name="Julca I."/>
        </authorList>
    </citation>
    <scope>NUCLEOTIDE SEQUENCE</scope>
</reference>
<feature type="transmembrane region" description="Helical" evidence="1">
    <location>
        <begin position="76"/>
        <end position="96"/>
    </location>
</feature>
<proteinExistence type="predicted"/>
<evidence type="ECO:0000313" key="3">
    <source>
        <dbReference type="Proteomes" id="UP001161247"/>
    </source>
</evidence>
<name>A0AAV1E4I1_OLDCO</name>
<keyword evidence="1" id="KW-0812">Transmembrane</keyword>
<evidence type="ECO:0000256" key="1">
    <source>
        <dbReference type="SAM" id="Phobius"/>
    </source>
</evidence>
<keyword evidence="1" id="KW-1133">Transmembrane helix</keyword>
<dbReference type="EMBL" id="OX459124">
    <property type="protein sequence ID" value="CAI9113838.1"/>
    <property type="molecule type" value="Genomic_DNA"/>
</dbReference>
<feature type="transmembrane region" description="Helical" evidence="1">
    <location>
        <begin position="38"/>
        <end position="56"/>
    </location>
</feature>
<sequence>MYEAYFGIFYVLIATQEMVELLEFTAENGCSNSWGISLFNNLVAFGISFLISILFGEHYDLYAALKLRADGVTMEGVVTLMVVALSCVLGFLITFFNSETRKAVSDDALAVAGAMSRFLAVGINALIWKWHAGPVGLTFSFVIIAAALLYQK</sequence>
<evidence type="ECO:0000313" key="2">
    <source>
        <dbReference type="EMBL" id="CAI9113838.1"/>
    </source>
</evidence>
<keyword evidence="3" id="KW-1185">Reference proteome</keyword>
<feature type="transmembrane region" description="Helical" evidence="1">
    <location>
        <begin position="133"/>
        <end position="150"/>
    </location>
</feature>
<keyword evidence="1" id="KW-0472">Membrane</keyword>
<gene>
    <name evidence="2" type="ORF">OLC1_LOCUS20765</name>
</gene>
<organism evidence="2 3">
    <name type="scientific">Oldenlandia corymbosa var. corymbosa</name>
    <dbReference type="NCBI Taxonomy" id="529605"/>
    <lineage>
        <taxon>Eukaryota</taxon>
        <taxon>Viridiplantae</taxon>
        <taxon>Streptophyta</taxon>
        <taxon>Embryophyta</taxon>
        <taxon>Tracheophyta</taxon>
        <taxon>Spermatophyta</taxon>
        <taxon>Magnoliopsida</taxon>
        <taxon>eudicotyledons</taxon>
        <taxon>Gunneridae</taxon>
        <taxon>Pentapetalae</taxon>
        <taxon>asterids</taxon>
        <taxon>lamiids</taxon>
        <taxon>Gentianales</taxon>
        <taxon>Rubiaceae</taxon>
        <taxon>Rubioideae</taxon>
        <taxon>Spermacoceae</taxon>
        <taxon>Hedyotis-Oldenlandia complex</taxon>
        <taxon>Oldenlandia</taxon>
    </lineage>
</organism>
<dbReference type="Proteomes" id="UP001161247">
    <property type="component" value="Chromosome 7"/>
</dbReference>